<evidence type="ECO:0000313" key="2">
    <source>
        <dbReference type="EMBL" id="CCW34298.1"/>
    </source>
</evidence>
<dbReference type="PATRIC" id="fig|1303518.3.peg.469"/>
<protein>
    <submittedName>
        <fullName evidence="2">Uncharacterized protein</fullName>
    </submittedName>
</protein>
<sequence length="324" mass="35742">MPLFPAEAVSPADAPARMRLTRELGTRRLLTVFVALLAIWYVAGQIQDHFLLSRHWPPLQPDLNGLTVVGALNPHTDYDRNFFKIFTENTASRVCLTEYGWNSIFDPRNGPMCSPQVAGAIKAALQVNDRAGYAMLAPYIRAAVRFLGGDKNAFKEIRPDQLITVPPDREGGKPKTMTLAALIKTYSGNGDSGMMASTEEESNQSASGRSVEDVITLTPEVAAETLPVVLTGRMFTSAQLEEQPPTLLVGPSYTVSLHLTPEGRSRFFQWSHAHRGENLLFILKGTVVAAGYIRDVLDTNEWDLTNIRDKEAAQSLVDYVNSQH</sequence>
<evidence type="ECO:0000256" key="1">
    <source>
        <dbReference type="SAM" id="MobiDB-lite"/>
    </source>
</evidence>
<dbReference type="KEGG" id="ccz:CCALI_00464"/>
<organism evidence="2 3">
    <name type="scientific">Chthonomonas calidirosea (strain DSM 23976 / ICMP 18418 / T49)</name>
    <dbReference type="NCBI Taxonomy" id="1303518"/>
    <lineage>
        <taxon>Bacteria</taxon>
        <taxon>Bacillati</taxon>
        <taxon>Armatimonadota</taxon>
        <taxon>Chthonomonadia</taxon>
        <taxon>Chthonomonadales</taxon>
        <taxon>Chthonomonadaceae</taxon>
        <taxon>Chthonomonas</taxon>
    </lineage>
</organism>
<dbReference type="Gene3D" id="3.30.1360.200">
    <property type="match status" value="1"/>
</dbReference>
<name>S0EWZ3_CHTCT</name>
<gene>
    <name evidence="2" type="ORF">CCALI_00464</name>
</gene>
<dbReference type="InParanoid" id="S0EWZ3"/>
<dbReference type="AlphaFoldDB" id="S0EWZ3"/>
<accession>S0EWZ3</accession>
<dbReference type="HOGENOM" id="CLU_857114_0_0_0"/>
<dbReference type="RefSeq" id="WP_016481860.1">
    <property type="nucleotide sequence ID" value="NC_021487.1"/>
</dbReference>
<dbReference type="EMBL" id="HF951689">
    <property type="protein sequence ID" value="CCW34298.1"/>
    <property type="molecule type" value="Genomic_DNA"/>
</dbReference>
<dbReference type="Proteomes" id="UP000014227">
    <property type="component" value="Chromosome I"/>
</dbReference>
<dbReference type="STRING" id="454171.CP488_00690"/>
<feature type="region of interest" description="Disordered" evidence="1">
    <location>
        <begin position="191"/>
        <end position="210"/>
    </location>
</feature>
<keyword evidence="3" id="KW-1185">Reference proteome</keyword>
<reference evidence="3" key="1">
    <citation type="submission" date="2013-03" db="EMBL/GenBank/DDBJ databases">
        <title>Genome sequence of Chthonomonas calidirosea, the first sequenced genome from the Armatimonadetes phylum (formally candidate division OP10).</title>
        <authorList>
            <person name="Lee K.C.Y."/>
            <person name="Morgan X.C."/>
            <person name="Dunfield P.F."/>
            <person name="Tamas I."/>
            <person name="Houghton K.M."/>
            <person name="Vyssotski M."/>
            <person name="Ryan J.L.J."/>
            <person name="Lagutin K."/>
            <person name="McDonald I.R."/>
            <person name="Stott M.B."/>
        </authorList>
    </citation>
    <scope>NUCLEOTIDE SEQUENCE [LARGE SCALE GENOMIC DNA]</scope>
    <source>
        <strain evidence="3">DSM 23976 / ICMP 18418 / T49</strain>
    </source>
</reference>
<proteinExistence type="predicted"/>
<evidence type="ECO:0000313" key="3">
    <source>
        <dbReference type="Proteomes" id="UP000014227"/>
    </source>
</evidence>